<dbReference type="AlphaFoldDB" id="A0A9Q3GEZ1"/>
<keyword evidence="2" id="KW-1185">Reference proteome</keyword>
<name>A0A9Q3GEZ1_9BASI</name>
<dbReference type="Proteomes" id="UP000765509">
    <property type="component" value="Unassembled WGS sequence"/>
</dbReference>
<reference evidence="1" key="1">
    <citation type="submission" date="2021-03" db="EMBL/GenBank/DDBJ databases">
        <title>Draft genome sequence of rust myrtle Austropuccinia psidii MF-1, a brazilian biotype.</title>
        <authorList>
            <person name="Quecine M.C."/>
            <person name="Pachon D.M.R."/>
            <person name="Bonatelli M.L."/>
            <person name="Correr F.H."/>
            <person name="Franceschini L.M."/>
            <person name="Leite T.F."/>
            <person name="Margarido G.R.A."/>
            <person name="Almeida C.A."/>
            <person name="Ferrarezi J.A."/>
            <person name="Labate C.A."/>
        </authorList>
    </citation>
    <scope>NUCLEOTIDE SEQUENCE</scope>
    <source>
        <strain evidence="1">MF-1</strain>
    </source>
</reference>
<sequence length="159" mass="18145">MAFKIVLAPETGYTHTDATKTLKFMGSRYPQDPQTEHPKSLGPFHFLHTSSTYRIAPTLHLAAKILKRNTPSSYPLADIPNRTLTIAVYLRSAQVYPFSQIKLQKMVILNAQTKATIYQDEGQLLNNHRCRKCRLTITDDKSAHKNRTKSKTEQPIKIH</sequence>
<proteinExistence type="predicted"/>
<dbReference type="EMBL" id="AVOT02000844">
    <property type="protein sequence ID" value="MBW0464666.1"/>
    <property type="molecule type" value="Genomic_DNA"/>
</dbReference>
<comment type="caution">
    <text evidence="1">The sequence shown here is derived from an EMBL/GenBank/DDBJ whole genome shotgun (WGS) entry which is preliminary data.</text>
</comment>
<evidence type="ECO:0000313" key="2">
    <source>
        <dbReference type="Proteomes" id="UP000765509"/>
    </source>
</evidence>
<accession>A0A9Q3GEZ1</accession>
<protein>
    <submittedName>
        <fullName evidence="1">Uncharacterized protein</fullName>
    </submittedName>
</protein>
<evidence type="ECO:0000313" key="1">
    <source>
        <dbReference type="EMBL" id="MBW0464666.1"/>
    </source>
</evidence>
<organism evidence="1 2">
    <name type="scientific">Austropuccinia psidii MF-1</name>
    <dbReference type="NCBI Taxonomy" id="1389203"/>
    <lineage>
        <taxon>Eukaryota</taxon>
        <taxon>Fungi</taxon>
        <taxon>Dikarya</taxon>
        <taxon>Basidiomycota</taxon>
        <taxon>Pucciniomycotina</taxon>
        <taxon>Pucciniomycetes</taxon>
        <taxon>Pucciniales</taxon>
        <taxon>Sphaerophragmiaceae</taxon>
        <taxon>Austropuccinia</taxon>
    </lineage>
</organism>
<gene>
    <name evidence="1" type="ORF">O181_004381</name>
</gene>